<feature type="transmembrane region" description="Helical" evidence="6">
    <location>
        <begin position="79"/>
        <end position="101"/>
    </location>
</feature>
<dbReference type="GO" id="GO:0006882">
    <property type="term" value="P:intracellular zinc ion homeostasis"/>
    <property type="evidence" value="ECO:0007669"/>
    <property type="project" value="TreeGrafter"/>
</dbReference>
<protein>
    <recommendedName>
        <fullName evidence="7">Cation efflux protein transmembrane domain-containing protein</fullName>
    </recommendedName>
</protein>
<dbReference type="GO" id="GO:0015341">
    <property type="term" value="F:zinc efflux antiporter activity"/>
    <property type="evidence" value="ECO:0007669"/>
    <property type="project" value="TreeGrafter"/>
</dbReference>
<dbReference type="PANTHER" id="PTHR43840:SF15">
    <property type="entry name" value="MITOCHONDRIAL METAL TRANSPORTER 1-RELATED"/>
    <property type="match status" value="1"/>
</dbReference>
<keyword evidence="9" id="KW-1185">Reference proteome</keyword>
<proteinExistence type="predicted"/>
<feature type="transmembrane region" description="Helical" evidence="6">
    <location>
        <begin position="177"/>
        <end position="197"/>
    </location>
</feature>
<feature type="transmembrane region" description="Helical" evidence="6">
    <location>
        <begin position="7"/>
        <end position="28"/>
    </location>
</feature>
<dbReference type="GO" id="GO:0005886">
    <property type="term" value="C:plasma membrane"/>
    <property type="evidence" value="ECO:0007669"/>
    <property type="project" value="TreeGrafter"/>
</dbReference>
<evidence type="ECO:0000256" key="5">
    <source>
        <dbReference type="ARBA" id="ARBA00023136"/>
    </source>
</evidence>
<keyword evidence="5 6" id="KW-0472">Membrane</keyword>
<sequence length="299" mass="32434">MPSEADVLALSAGLTALLALFGVIYGLVVNSRAIVFDGVFESIDAAMSGLAMATALLVSREGSRRFQYGYWHIEPLVAAFNGAILMLLCLYATINALQILLTNTSQVISWDVTALYSGISCGVSLALWMYERRANRRLQSTLVRIDADGFLMSAVISAGVFAGFGLASLAGHAGWEIVARNADAGVLLILALGLLPLPMRILHHALREIFLIAPEALHRRVREAVDPVIARHGLLGYNSYAAKTGRLYRIDIHIIVPAGWCHSIETHDALRREIAATLEPEARLDAWLSVSFTGQPSWA</sequence>
<keyword evidence="3 6" id="KW-0812">Transmembrane</keyword>
<comment type="subcellular location">
    <subcellularLocation>
        <location evidence="1">Membrane</location>
        <topology evidence="1">Multi-pass membrane protein</topology>
    </subcellularLocation>
</comment>
<feature type="transmembrane region" description="Helical" evidence="6">
    <location>
        <begin position="34"/>
        <end position="58"/>
    </location>
</feature>
<reference evidence="8 9" key="1">
    <citation type="submission" date="2015-03" db="EMBL/GenBank/DDBJ databases">
        <title>Draft Genome Sequence of Burkholderia andropogonis type strain ICMP2807, isolated from Sorghum bicolor.</title>
        <authorList>
            <person name="Lopes-Santos L."/>
            <person name="Castro D.B."/>
            <person name="Ottoboni L.M."/>
            <person name="Park D."/>
            <person name="Weirc B.S."/>
            <person name="Destefano S.A."/>
        </authorList>
    </citation>
    <scope>NUCLEOTIDE SEQUENCE [LARGE SCALE GENOMIC DNA]</scope>
    <source>
        <strain evidence="8 9">ICMP2807</strain>
    </source>
</reference>
<accession>A0A0F5JU31</accession>
<dbReference type="STRING" id="28092.WM40_23740"/>
<dbReference type="Proteomes" id="UP000033618">
    <property type="component" value="Unassembled WGS sequence"/>
</dbReference>
<dbReference type="Gene3D" id="1.20.1510.10">
    <property type="entry name" value="Cation efflux protein transmembrane domain"/>
    <property type="match status" value="1"/>
</dbReference>
<evidence type="ECO:0000256" key="2">
    <source>
        <dbReference type="ARBA" id="ARBA00022448"/>
    </source>
</evidence>
<comment type="caution">
    <text evidence="8">The sequence shown here is derived from an EMBL/GenBank/DDBJ whole genome shotgun (WGS) entry which is preliminary data.</text>
</comment>
<dbReference type="SUPFAM" id="SSF161111">
    <property type="entry name" value="Cation efflux protein transmembrane domain-like"/>
    <property type="match status" value="1"/>
</dbReference>
<gene>
    <name evidence="8" type="ORF">WM40_23740</name>
</gene>
<feature type="transmembrane region" description="Helical" evidence="6">
    <location>
        <begin position="150"/>
        <end position="171"/>
    </location>
</feature>
<feature type="domain" description="Cation efflux protein transmembrane" evidence="7">
    <location>
        <begin position="9"/>
        <end position="195"/>
    </location>
</feature>
<dbReference type="InterPro" id="IPR027469">
    <property type="entry name" value="Cation_efflux_TMD_sf"/>
</dbReference>
<evidence type="ECO:0000259" key="7">
    <source>
        <dbReference type="Pfam" id="PF01545"/>
    </source>
</evidence>
<evidence type="ECO:0000256" key="6">
    <source>
        <dbReference type="SAM" id="Phobius"/>
    </source>
</evidence>
<keyword evidence="2" id="KW-0813">Transport</keyword>
<dbReference type="InterPro" id="IPR058533">
    <property type="entry name" value="Cation_efflux_TM"/>
</dbReference>
<dbReference type="GO" id="GO:0015093">
    <property type="term" value="F:ferrous iron transmembrane transporter activity"/>
    <property type="evidence" value="ECO:0007669"/>
    <property type="project" value="TreeGrafter"/>
</dbReference>
<evidence type="ECO:0000313" key="9">
    <source>
        <dbReference type="Proteomes" id="UP000033618"/>
    </source>
</evidence>
<evidence type="ECO:0000256" key="4">
    <source>
        <dbReference type="ARBA" id="ARBA00022989"/>
    </source>
</evidence>
<name>A0A0F5JU31_9BURK</name>
<dbReference type="InterPro" id="IPR050291">
    <property type="entry name" value="CDF_Transporter"/>
</dbReference>
<feature type="transmembrane region" description="Helical" evidence="6">
    <location>
        <begin position="107"/>
        <end position="130"/>
    </location>
</feature>
<dbReference type="PANTHER" id="PTHR43840">
    <property type="entry name" value="MITOCHONDRIAL METAL TRANSPORTER 1-RELATED"/>
    <property type="match status" value="1"/>
</dbReference>
<organism evidence="8 9">
    <name type="scientific">Robbsia andropogonis</name>
    <dbReference type="NCBI Taxonomy" id="28092"/>
    <lineage>
        <taxon>Bacteria</taxon>
        <taxon>Pseudomonadati</taxon>
        <taxon>Pseudomonadota</taxon>
        <taxon>Betaproteobacteria</taxon>
        <taxon>Burkholderiales</taxon>
        <taxon>Burkholderiaceae</taxon>
        <taxon>Robbsia</taxon>
    </lineage>
</organism>
<dbReference type="EMBL" id="LAQU01000048">
    <property type="protein sequence ID" value="KKB61353.1"/>
    <property type="molecule type" value="Genomic_DNA"/>
</dbReference>
<keyword evidence="4 6" id="KW-1133">Transmembrane helix</keyword>
<dbReference type="GO" id="GO:0015086">
    <property type="term" value="F:cadmium ion transmembrane transporter activity"/>
    <property type="evidence" value="ECO:0007669"/>
    <property type="project" value="TreeGrafter"/>
</dbReference>
<dbReference type="PATRIC" id="fig|28092.6.peg.5584"/>
<dbReference type="AlphaFoldDB" id="A0A0F5JU31"/>
<evidence type="ECO:0000256" key="3">
    <source>
        <dbReference type="ARBA" id="ARBA00022692"/>
    </source>
</evidence>
<evidence type="ECO:0000256" key="1">
    <source>
        <dbReference type="ARBA" id="ARBA00004141"/>
    </source>
</evidence>
<evidence type="ECO:0000313" key="8">
    <source>
        <dbReference type="EMBL" id="KKB61353.1"/>
    </source>
</evidence>
<dbReference type="Pfam" id="PF01545">
    <property type="entry name" value="Cation_efflux"/>
    <property type="match status" value="1"/>
</dbReference>